<dbReference type="InterPro" id="IPR036188">
    <property type="entry name" value="FAD/NAD-bd_sf"/>
</dbReference>
<dbReference type="GO" id="GO:0004497">
    <property type="term" value="F:monooxygenase activity"/>
    <property type="evidence" value="ECO:0007669"/>
    <property type="project" value="UniProtKB-KW"/>
</dbReference>
<accession>A0A813YK24</accession>
<evidence type="ECO:0000256" key="4">
    <source>
        <dbReference type="ARBA" id="ARBA00023033"/>
    </source>
</evidence>
<dbReference type="InterPro" id="IPR002938">
    <property type="entry name" value="FAD-bd"/>
</dbReference>
<keyword evidence="3" id="KW-0560">Oxidoreductase</keyword>
<evidence type="ECO:0000313" key="8">
    <source>
        <dbReference type="EMBL" id="CAF3840401.1"/>
    </source>
</evidence>
<dbReference type="GO" id="GO:0071949">
    <property type="term" value="F:FAD binding"/>
    <property type="evidence" value="ECO:0007669"/>
    <property type="project" value="InterPro"/>
</dbReference>
<feature type="transmembrane region" description="Helical" evidence="5">
    <location>
        <begin position="375"/>
        <end position="393"/>
    </location>
</feature>
<evidence type="ECO:0000313" key="9">
    <source>
        <dbReference type="Proteomes" id="UP000663891"/>
    </source>
</evidence>
<keyword evidence="1" id="KW-0285">Flavoprotein</keyword>
<evidence type="ECO:0000256" key="1">
    <source>
        <dbReference type="ARBA" id="ARBA00022630"/>
    </source>
</evidence>
<evidence type="ECO:0000313" key="7">
    <source>
        <dbReference type="EMBL" id="CAF0885514.1"/>
    </source>
</evidence>
<dbReference type="SUPFAM" id="SSF51905">
    <property type="entry name" value="FAD/NAD(P)-binding domain"/>
    <property type="match status" value="1"/>
</dbReference>
<evidence type="ECO:0000256" key="5">
    <source>
        <dbReference type="SAM" id="Phobius"/>
    </source>
</evidence>
<feature type="domain" description="FAD-binding" evidence="6">
    <location>
        <begin position="7"/>
        <end position="328"/>
    </location>
</feature>
<evidence type="ECO:0000259" key="6">
    <source>
        <dbReference type="Pfam" id="PF01494"/>
    </source>
</evidence>
<evidence type="ECO:0000256" key="3">
    <source>
        <dbReference type="ARBA" id="ARBA00023002"/>
    </source>
</evidence>
<dbReference type="EMBL" id="CAJOAY010001418">
    <property type="protein sequence ID" value="CAF3840401.1"/>
    <property type="molecule type" value="Genomic_DNA"/>
</dbReference>
<keyword evidence="4" id="KW-0503">Monooxygenase</keyword>
<proteinExistence type="predicted"/>
<gene>
    <name evidence="8" type="ORF">OKA104_LOCUS20863</name>
    <name evidence="7" type="ORF">VCS650_LOCUS8484</name>
</gene>
<name>A0A813YK24_9BILA</name>
<keyword evidence="5" id="KW-0472">Membrane</keyword>
<organism evidence="7 9">
    <name type="scientific">Adineta steineri</name>
    <dbReference type="NCBI Taxonomy" id="433720"/>
    <lineage>
        <taxon>Eukaryota</taxon>
        <taxon>Metazoa</taxon>
        <taxon>Spiralia</taxon>
        <taxon>Gnathifera</taxon>
        <taxon>Rotifera</taxon>
        <taxon>Eurotatoria</taxon>
        <taxon>Bdelloidea</taxon>
        <taxon>Adinetida</taxon>
        <taxon>Adinetidae</taxon>
        <taxon>Adineta</taxon>
    </lineage>
</organism>
<dbReference type="PRINTS" id="PR00420">
    <property type="entry name" value="RNGMNOXGNASE"/>
</dbReference>
<dbReference type="EMBL" id="CAJNON010000057">
    <property type="protein sequence ID" value="CAF0885514.1"/>
    <property type="molecule type" value="Genomic_DNA"/>
</dbReference>
<keyword evidence="5" id="KW-0812">Transmembrane</keyword>
<keyword evidence="5" id="KW-1133">Transmembrane helix</keyword>
<dbReference type="Proteomes" id="UP000663891">
    <property type="component" value="Unassembled WGS sequence"/>
</dbReference>
<keyword evidence="2" id="KW-0274">FAD</keyword>
<dbReference type="AlphaFoldDB" id="A0A813YK24"/>
<reference evidence="7" key="1">
    <citation type="submission" date="2021-02" db="EMBL/GenBank/DDBJ databases">
        <authorList>
            <person name="Nowell W R."/>
        </authorList>
    </citation>
    <scope>NUCLEOTIDE SEQUENCE</scope>
</reference>
<evidence type="ECO:0000256" key="2">
    <source>
        <dbReference type="ARBA" id="ARBA00022827"/>
    </source>
</evidence>
<dbReference type="PANTHER" id="PTHR47178">
    <property type="entry name" value="MONOOXYGENASE, FAD-BINDING"/>
    <property type="match status" value="1"/>
</dbReference>
<sequence length="398" mass="44752">MSTDSITTVLIIGGGLGGLALAQLLLQSSSSIKVLIFERDETEKSRDQGYCIGIDSTGLDTLDKIRVLDQLLSDESNGYSSITGFRMCNRYLQTLFEFKAPNPDRFKLIYREDLRNALLTNIDIQWNKRFTSYKILDDGIEAYFDDGTIVYGTILIGCDGARSLVRAQLIPDFQRNDLRIINSAGTIEPYDDMKKIHQISKDSGVRIFGKQGHSMLVLPFRQSWIWGLSWPEQGDHEERNVSTAQLVDKIRHNFNNDELVRLAERTSPSSYLAPYRMYSALCLKQNPFPNNPRVTLLGDAAHPMTTQAGKGANTAFADALDLADALLNPSSSSLSDYEQKMFKRGFDAVKASLGMTNMIHLTGWKGLLRDCILSIISYMMPLINLISMPLRLFKKKHD</sequence>
<dbReference type="Pfam" id="PF01494">
    <property type="entry name" value="FAD_binding_3"/>
    <property type="match status" value="1"/>
</dbReference>
<dbReference type="Proteomes" id="UP000663881">
    <property type="component" value="Unassembled WGS sequence"/>
</dbReference>
<dbReference type="PANTHER" id="PTHR47178:SF6">
    <property type="entry name" value="FAD-BINDING DOMAIN-CONTAINING PROTEIN"/>
    <property type="match status" value="1"/>
</dbReference>
<protein>
    <recommendedName>
        <fullName evidence="6">FAD-binding domain-containing protein</fullName>
    </recommendedName>
</protein>
<comment type="caution">
    <text evidence="7">The sequence shown here is derived from an EMBL/GenBank/DDBJ whole genome shotgun (WGS) entry which is preliminary data.</text>
</comment>
<dbReference type="OrthoDB" id="655030at2759"/>
<dbReference type="Gene3D" id="3.50.50.60">
    <property type="entry name" value="FAD/NAD(P)-binding domain"/>
    <property type="match status" value="1"/>
</dbReference>